<dbReference type="Pfam" id="PF00460">
    <property type="entry name" value="Flg_bb_rod"/>
    <property type="match status" value="1"/>
</dbReference>
<keyword evidence="6" id="KW-0975">Bacterial flagellum</keyword>
<dbReference type="NCBIfam" id="TIGR02492">
    <property type="entry name" value="flgK_ends"/>
    <property type="match status" value="1"/>
</dbReference>
<keyword evidence="12" id="KW-1185">Reference proteome</keyword>
<feature type="domain" description="Flagellar basal-body/hook protein C-terminal" evidence="8">
    <location>
        <begin position="614"/>
        <end position="652"/>
    </location>
</feature>
<feature type="domain" description="Flagellar hook-associated protein FlgK helical" evidence="10">
    <location>
        <begin position="92"/>
        <end position="324"/>
    </location>
</feature>
<evidence type="ECO:0000259" key="10">
    <source>
        <dbReference type="Pfam" id="PF22638"/>
    </source>
</evidence>
<keyword evidence="11" id="KW-0966">Cell projection</keyword>
<evidence type="ECO:0000313" key="12">
    <source>
        <dbReference type="Proteomes" id="UP000464787"/>
    </source>
</evidence>
<dbReference type="InterPro" id="IPR002371">
    <property type="entry name" value="FlgK"/>
</dbReference>
<dbReference type="GO" id="GO:0009424">
    <property type="term" value="C:bacterial-type flagellum hook"/>
    <property type="evidence" value="ECO:0007669"/>
    <property type="project" value="InterPro"/>
</dbReference>
<dbReference type="Pfam" id="PF06429">
    <property type="entry name" value="Flg_bbr_C"/>
    <property type="match status" value="1"/>
</dbReference>
<name>A0A857J250_9BURK</name>
<dbReference type="Proteomes" id="UP000464787">
    <property type="component" value="Chromosome"/>
</dbReference>
<sequence length="656" mass="66950">MSLLNVSARALSANSTALQTIGHNISNVNTPGYSKQTVQLESAGGQYTGAGYIGRGVSVATITRAHDQFLTKQATLASSVAASDSVRSASLLQLEDVFPGGKTGLGASVTDMLNAFTDVSAAPTDLTARSVVLTRANEMAGRFNTAASQLDDLQTTTQQKLSDDVTAVNGLVTRIAAVNNQIAAAFGSSQQPNDLLDQRDTLIKDLNKYVQTNQIDNGDGSTNVFLGSQALVLGTSTAKVALVPDPNGDPSVMKLSVGRAGVTATTLEESQLGGGEMAGLLRFNNTDLAEGRNLLGRIALTTTTTVNDQHKLGLDLNGNAGGDLLSPITIPPGFSASYNTGTATVQASVADVSKLAVSDYRVIMNSGSTGSITRISDGQITNFDLSSGAPTVDGLSFAIGAGANSGDTFTVKPFASAAAQMATVFSSPSQLAVTSPVVATAAADNEGSVTIQGLLATSQNAALKSDAIITFDSPTSYTVTVPPGTASASQAFTSGQTISLNGWELTLKGVPKAGDVVMVQGNDASIGTPMRAAGTWPTTYTATPVSTVGGPVTTTAGNADAMAALRDKTVYDGSPLSDGYAALMSEVGTRVQSAQFTASVSANISTSLDNSASSVSGVNLDEEAAKLLQFQQAYQASAKMIQVAQTLFDSVIGAMR</sequence>
<dbReference type="PRINTS" id="PR01005">
    <property type="entry name" value="FLGHOOKAP1"/>
</dbReference>
<evidence type="ECO:0000313" key="11">
    <source>
        <dbReference type="EMBL" id="QHI97990.1"/>
    </source>
</evidence>
<dbReference type="Pfam" id="PF22638">
    <property type="entry name" value="FlgK_D1"/>
    <property type="match status" value="1"/>
</dbReference>
<evidence type="ECO:0000256" key="3">
    <source>
        <dbReference type="ARBA" id="ARBA00009677"/>
    </source>
</evidence>
<gene>
    <name evidence="11" type="primary">flgK</name>
    <name evidence="11" type="ORF">GT347_08270</name>
</gene>
<dbReference type="GO" id="GO:0005576">
    <property type="term" value="C:extracellular region"/>
    <property type="evidence" value="ECO:0007669"/>
    <property type="project" value="UniProtKB-SubCell"/>
</dbReference>
<dbReference type="KEGG" id="xyk:GT347_08270"/>
<evidence type="ECO:0000256" key="4">
    <source>
        <dbReference type="ARBA" id="ARBA00016244"/>
    </source>
</evidence>
<dbReference type="InterPro" id="IPR049119">
    <property type="entry name" value="FlgK_D2-like"/>
</dbReference>
<dbReference type="RefSeq" id="WP_160551507.1">
    <property type="nucleotide sequence ID" value="NZ_CP047650.1"/>
</dbReference>
<dbReference type="SUPFAM" id="SSF64518">
    <property type="entry name" value="Phase 1 flagellin"/>
    <property type="match status" value="2"/>
</dbReference>
<dbReference type="Pfam" id="PF21158">
    <property type="entry name" value="flgK_1st_1"/>
    <property type="match status" value="1"/>
</dbReference>
<evidence type="ECO:0000256" key="2">
    <source>
        <dbReference type="ARBA" id="ARBA00004613"/>
    </source>
</evidence>
<reference evidence="11 12" key="1">
    <citation type="submission" date="2020-01" db="EMBL/GenBank/DDBJ databases">
        <title>Genome sequencing of strain KACC 21265.</title>
        <authorList>
            <person name="Heo J."/>
            <person name="Kim S.-J."/>
            <person name="Kim J.-S."/>
            <person name="Hong S.-B."/>
            <person name="Kwon S.-W."/>
        </authorList>
    </citation>
    <scope>NUCLEOTIDE SEQUENCE [LARGE SCALE GENOMIC DNA]</scope>
    <source>
        <strain evidence="11 12">KACC 21265</strain>
    </source>
</reference>
<dbReference type="PANTHER" id="PTHR30033">
    <property type="entry name" value="FLAGELLAR HOOK-ASSOCIATED PROTEIN 1"/>
    <property type="match status" value="1"/>
</dbReference>
<evidence type="ECO:0000259" key="9">
    <source>
        <dbReference type="Pfam" id="PF21158"/>
    </source>
</evidence>
<organism evidence="11 12">
    <name type="scientific">Xylophilus rhododendri</name>
    <dbReference type="NCBI Taxonomy" id="2697032"/>
    <lineage>
        <taxon>Bacteria</taxon>
        <taxon>Pseudomonadati</taxon>
        <taxon>Pseudomonadota</taxon>
        <taxon>Betaproteobacteria</taxon>
        <taxon>Burkholderiales</taxon>
        <taxon>Xylophilus</taxon>
    </lineage>
</organism>
<comment type="subcellular location">
    <subcellularLocation>
        <location evidence="1">Bacterial flagellum</location>
    </subcellularLocation>
    <subcellularLocation>
        <location evidence="2">Secreted</location>
    </subcellularLocation>
</comment>
<keyword evidence="11" id="KW-0969">Cilium</keyword>
<protein>
    <recommendedName>
        <fullName evidence="4">Flagellar hook-associated protein 1</fullName>
    </recommendedName>
</protein>
<dbReference type="InterPro" id="IPR053927">
    <property type="entry name" value="FlgK_helical"/>
</dbReference>
<keyword evidence="11" id="KW-0282">Flagellum</keyword>
<keyword evidence="5" id="KW-0964">Secreted</keyword>
<evidence type="ECO:0000259" key="8">
    <source>
        <dbReference type="Pfam" id="PF06429"/>
    </source>
</evidence>
<dbReference type="PANTHER" id="PTHR30033:SF1">
    <property type="entry name" value="FLAGELLAR HOOK-ASSOCIATED PROTEIN 1"/>
    <property type="match status" value="1"/>
</dbReference>
<feature type="domain" description="Flagellar hook-associated protein 1 D2-like" evidence="9">
    <location>
        <begin position="335"/>
        <end position="413"/>
    </location>
</feature>
<comment type="similarity">
    <text evidence="3">Belongs to the flagella basal body rod proteins family.</text>
</comment>
<evidence type="ECO:0000256" key="6">
    <source>
        <dbReference type="ARBA" id="ARBA00023143"/>
    </source>
</evidence>
<evidence type="ECO:0000256" key="1">
    <source>
        <dbReference type="ARBA" id="ARBA00004365"/>
    </source>
</evidence>
<evidence type="ECO:0000259" key="7">
    <source>
        <dbReference type="Pfam" id="PF00460"/>
    </source>
</evidence>
<dbReference type="EMBL" id="CP047650">
    <property type="protein sequence ID" value="QHI97990.1"/>
    <property type="molecule type" value="Genomic_DNA"/>
</dbReference>
<feature type="domain" description="Flagellar basal body rod protein N-terminal" evidence="7">
    <location>
        <begin position="4"/>
        <end position="33"/>
    </location>
</feature>
<dbReference type="InterPro" id="IPR010930">
    <property type="entry name" value="Flg_bb/hook_C_dom"/>
</dbReference>
<dbReference type="InterPro" id="IPR001444">
    <property type="entry name" value="Flag_bb_rod_N"/>
</dbReference>
<dbReference type="AlphaFoldDB" id="A0A857J250"/>
<proteinExistence type="inferred from homology"/>
<accession>A0A857J250</accession>
<evidence type="ECO:0000256" key="5">
    <source>
        <dbReference type="ARBA" id="ARBA00022525"/>
    </source>
</evidence>
<dbReference type="GO" id="GO:0044780">
    <property type="term" value="P:bacterial-type flagellum assembly"/>
    <property type="evidence" value="ECO:0007669"/>
    <property type="project" value="InterPro"/>
</dbReference>
<dbReference type="GO" id="GO:0005198">
    <property type="term" value="F:structural molecule activity"/>
    <property type="evidence" value="ECO:0007669"/>
    <property type="project" value="InterPro"/>
</dbReference>